<proteinExistence type="predicted"/>
<sequence length="85" mass="9161">MPDQPTTTRLTKNTNHTVDFRDRKGVVRCTVADLRAAVDALGEMPDHAPVTVLVQPTVFAIGGVPVWQAPTAIRADHTQRSDGTA</sequence>
<reference evidence="1 2" key="1">
    <citation type="submission" date="2019-05" db="EMBL/GenBank/DDBJ databases">
        <title>Genomes sequences of two Nocardia cyriacigeorgica environmental isolates, type strains Nocardia asteroides ATCC 19247 and Nocardia cyriacigeorgica DSM 44484.</title>
        <authorList>
            <person name="Vautrin F."/>
            <person name="Bergeron E."/>
            <person name="Dubost A."/>
            <person name="Abrouk D."/>
            <person name="Rodriguez Nava V."/>
            <person name="Pujic P."/>
        </authorList>
    </citation>
    <scope>NUCLEOTIDE SEQUENCE [LARGE SCALE GENOMIC DNA]</scope>
    <source>
        <strain evidence="1 2">EML 1456</strain>
    </source>
</reference>
<dbReference type="AlphaFoldDB" id="A0A5R8P683"/>
<gene>
    <name evidence="1" type="ORF">FEK35_27235</name>
</gene>
<evidence type="ECO:0000313" key="1">
    <source>
        <dbReference type="EMBL" id="TLF96788.1"/>
    </source>
</evidence>
<protein>
    <submittedName>
        <fullName evidence="1">Uncharacterized protein</fullName>
    </submittedName>
</protein>
<organism evidence="1 2">
    <name type="scientific">Nocardia cyriacigeorgica</name>
    <dbReference type="NCBI Taxonomy" id="135487"/>
    <lineage>
        <taxon>Bacteria</taxon>
        <taxon>Bacillati</taxon>
        <taxon>Actinomycetota</taxon>
        <taxon>Actinomycetes</taxon>
        <taxon>Mycobacteriales</taxon>
        <taxon>Nocardiaceae</taxon>
        <taxon>Nocardia</taxon>
    </lineage>
</organism>
<name>A0A5R8P683_9NOCA</name>
<dbReference type="RefSeq" id="WP_138458629.1">
    <property type="nucleotide sequence ID" value="NZ_VBUU01000040.1"/>
</dbReference>
<accession>A0A5R8P683</accession>
<evidence type="ECO:0000313" key="2">
    <source>
        <dbReference type="Proteomes" id="UP000308349"/>
    </source>
</evidence>
<comment type="caution">
    <text evidence="1">The sequence shown here is derived from an EMBL/GenBank/DDBJ whole genome shotgun (WGS) entry which is preliminary data.</text>
</comment>
<dbReference type="EMBL" id="VBUU01000040">
    <property type="protein sequence ID" value="TLF96788.1"/>
    <property type="molecule type" value="Genomic_DNA"/>
</dbReference>
<dbReference type="Proteomes" id="UP000308349">
    <property type="component" value="Unassembled WGS sequence"/>
</dbReference>